<organism evidence="2 3">
    <name type="scientific">Hesseltinella vesiculosa</name>
    <dbReference type="NCBI Taxonomy" id="101127"/>
    <lineage>
        <taxon>Eukaryota</taxon>
        <taxon>Fungi</taxon>
        <taxon>Fungi incertae sedis</taxon>
        <taxon>Mucoromycota</taxon>
        <taxon>Mucoromycotina</taxon>
        <taxon>Mucoromycetes</taxon>
        <taxon>Mucorales</taxon>
        <taxon>Cunninghamellaceae</taxon>
        <taxon>Hesseltinella</taxon>
    </lineage>
</organism>
<dbReference type="SUPFAM" id="SSF47954">
    <property type="entry name" value="Cyclin-like"/>
    <property type="match status" value="2"/>
</dbReference>
<dbReference type="STRING" id="101127.A0A1X2GI49"/>
<keyword evidence="3" id="KW-1185">Reference proteome</keyword>
<dbReference type="InterPro" id="IPR006671">
    <property type="entry name" value="Cyclin_N"/>
</dbReference>
<gene>
    <name evidence="2" type="ORF">DM01DRAFT_1335576</name>
</gene>
<dbReference type="EMBL" id="MCGT01000013">
    <property type="protein sequence ID" value="ORX54427.1"/>
    <property type="molecule type" value="Genomic_DNA"/>
</dbReference>
<dbReference type="GO" id="GO:0006357">
    <property type="term" value="P:regulation of transcription by RNA polymerase II"/>
    <property type="evidence" value="ECO:0007669"/>
    <property type="project" value="InterPro"/>
</dbReference>
<evidence type="ECO:0000313" key="3">
    <source>
        <dbReference type="Proteomes" id="UP000242146"/>
    </source>
</evidence>
<evidence type="ECO:0000313" key="2">
    <source>
        <dbReference type="EMBL" id="ORX54427.1"/>
    </source>
</evidence>
<dbReference type="AlphaFoldDB" id="A0A1X2GI49"/>
<sequence length="308" mass="35426">MASDQGHADPYHNLLYYDFSTIQFFRYASTMLDLPVRTTGTAMYYYHRFHHFMSKYKNAPHPRNGQSVHAALPLHTNEELLAITCLLLACKTTDMPRKVRDLVNVGYRYFHPEEPLLEADEVYFQMRTSLTTCELMLVRALDCDLEIELPFAYCLNVLRAMGAVPFYSSARPSQTLLKDVWKRMESGMPHEFNVIARLTWLFVWDSLVSPKIVLNHTTAEIGLGCLYLSLRMTKAEIHMTMSEWVDHWGVGENVSVQSVRNVAESLMELHDSSAQYLNDHRPICEKLDHSFTNSAADATSPQTLHQQE</sequence>
<proteinExistence type="predicted"/>
<dbReference type="Proteomes" id="UP000242146">
    <property type="component" value="Unassembled WGS sequence"/>
</dbReference>
<dbReference type="InterPro" id="IPR036915">
    <property type="entry name" value="Cyclin-like_sf"/>
</dbReference>
<dbReference type="Pfam" id="PF00134">
    <property type="entry name" value="Cyclin_N"/>
    <property type="match status" value="1"/>
</dbReference>
<accession>A0A1X2GI49</accession>
<name>A0A1X2GI49_9FUNG</name>
<feature type="domain" description="Cyclin N-terminal" evidence="1">
    <location>
        <begin position="28"/>
        <end position="145"/>
    </location>
</feature>
<dbReference type="CDD" id="cd20534">
    <property type="entry name" value="CYCLIN_CCNM_CCNQ_rpt1"/>
    <property type="match status" value="1"/>
</dbReference>
<dbReference type="PANTHER" id="PTHR10026">
    <property type="entry name" value="CYCLIN"/>
    <property type="match status" value="1"/>
</dbReference>
<dbReference type="GO" id="GO:0016538">
    <property type="term" value="F:cyclin-dependent protein serine/threonine kinase regulator activity"/>
    <property type="evidence" value="ECO:0007669"/>
    <property type="project" value="InterPro"/>
</dbReference>
<protein>
    <recommendedName>
        <fullName evidence="1">Cyclin N-terminal domain-containing protein</fullName>
    </recommendedName>
</protein>
<dbReference type="InterPro" id="IPR048055">
    <property type="entry name" value="Cyclin-Q_first_cyclin_box"/>
</dbReference>
<dbReference type="Gene3D" id="1.10.472.10">
    <property type="entry name" value="Cyclin-like"/>
    <property type="match status" value="2"/>
</dbReference>
<dbReference type="OrthoDB" id="25002at2759"/>
<reference evidence="2 3" key="1">
    <citation type="submission" date="2016-07" db="EMBL/GenBank/DDBJ databases">
        <title>Pervasive Adenine N6-methylation of Active Genes in Fungi.</title>
        <authorList>
            <consortium name="DOE Joint Genome Institute"/>
            <person name="Mondo S.J."/>
            <person name="Dannebaum R.O."/>
            <person name="Kuo R.C."/>
            <person name="Labutti K."/>
            <person name="Haridas S."/>
            <person name="Kuo A."/>
            <person name="Salamov A."/>
            <person name="Ahrendt S.R."/>
            <person name="Lipzen A."/>
            <person name="Sullivan W."/>
            <person name="Andreopoulos W.B."/>
            <person name="Clum A."/>
            <person name="Lindquist E."/>
            <person name="Daum C."/>
            <person name="Ramamoorthy G.K."/>
            <person name="Gryganskyi A."/>
            <person name="Culley D."/>
            <person name="Magnuson J.K."/>
            <person name="James T.Y."/>
            <person name="O'Malley M.A."/>
            <person name="Stajich J.E."/>
            <person name="Spatafora J.W."/>
            <person name="Visel A."/>
            <person name="Grigoriev I.V."/>
        </authorList>
    </citation>
    <scope>NUCLEOTIDE SEQUENCE [LARGE SCALE GENOMIC DNA]</scope>
    <source>
        <strain evidence="2 3">NRRL 3301</strain>
    </source>
</reference>
<evidence type="ECO:0000259" key="1">
    <source>
        <dbReference type="Pfam" id="PF00134"/>
    </source>
</evidence>
<comment type="caution">
    <text evidence="2">The sequence shown here is derived from an EMBL/GenBank/DDBJ whole genome shotgun (WGS) entry which is preliminary data.</text>
</comment>
<dbReference type="InterPro" id="IPR043198">
    <property type="entry name" value="Cyclin/Ssn8"/>
</dbReference>